<evidence type="ECO:0000256" key="3">
    <source>
        <dbReference type="ARBA" id="ARBA00022475"/>
    </source>
</evidence>
<evidence type="ECO:0000256" key="9">
    <source>
        <dbReference type="ARBA" id="ARBA00023004"/>
    </source>
</evidence>
<feature type="transmembrane region" description="Helical" evidence="12">
    <location>
        <begin position="16"/>
        <end position="41"/>
    </location>
</feature>
<sequence length="189" mass="21841">MNSKSAGDTTDGRERYTLLAIVLHWVFAFLVIGMLFLGYYMVDLPKGTPNRAFYFNLHKSFGVLAGVLILLRLYWRLTHPVALLSTGIQRWTDKAAWWNHRLLYLCMVLQPATGYLSSSFNKYGVKFFGVALPSWGWENAQLRDLFMNFHHLISILLVALIVIHVLAAFKHLLLDKDQVLQRMLPWSEK</sequence>
<dbReference type="PANTHER" id="PTHR30529:SF7">
    <property type="entry name" value="CYTOCHROME B561 BACTERIAL_NI-HYDROGENASE DOMAIN-CONTAINING PROTEIN"/>
    <property type="match status" value="1"/>
</dbReference>
<evidence type="ECO:0000256" key="1">
    <source>
        <dbReference type="ARBA" id="ARBA00004651"/>
    </source>
</evidence>
<proteinExistence type="inferred from homology"/>
<evidence type="ECO:0000256" key="6">
    <source>
        <dbReference type="ARBA" id="ARBA00022723"/>
    </source>
</evidence>
<feature type="transmembrane region" description="Helical" evidence="12">
    <location>
        <begin position="152"/>
        <end position="173"/>
    </location>
</feature>
<keyword evidence="7" id="KW-0249">Electron transport</keyword>
<dbReference type="GO" id="GO:0020037">
    <property type="term" value="F:heme binding"/>
    <property type="evidence" value="ECO:0007669"/>
    <property type="project" value="TreeGrafter"/>
</dbReference>
<dbReference type="EMBL" id="MLJW01000009">
    <property type="protein sequence ID" value="OIR15626.1"/>
    <property type="molecule type" value="Genomic_DNA"/>
</dbReference>
<keyword evidence="3" id="KW-1003">Cell membrane</keyword>
<dbReference type="SUPFAM" id="SSF81342">
    <property type="entry name" value="Transmembrane di-heme cytochromes"/>
    <property type="match status" value="1"/>
</dbReference>
<keyword evidence="4" id="KW-0349">Heme</keyword>
<dbReference type="PANTHER" id="PTHR30529">
    <property type="entry name" value="CYTOCHROME B561"/>
    <property type="match status" value="1"/>
</dbReference>
<feature type="transmembrane region" description="Helical" evidence="12">
    <location>
        <begin position="53"/>
        <end position="75"/>
    </location>
</feature>
<dbReference type="InterPro" id="IPR016174">
    <property type="entry name" value="Di-haem_cyt_TM"/>
</dbReference>
<dbReference type="GO" id="GO:0046872">
    <property type="term" value="F:metal ion binding"/>
    <property type="evidence" value="ECO:0007669"/>
    <property type="project" value="UniProtKB-KW"/>
</dbReference>
<accession>A0A1J5T408</accession>
<keyword evidence="6" id="KW-0479">Metal-binding</keyword>
<evidence type="ECO:0000256" key="7">
    <source>
        <dbReference type="ARBA" id="ARBA00022982"/>
    </source>
</evidence>
<gene>
    <name evidence="14" type="ORF">GALL_39500</name>
</gene>
<dbReference type="InterPro" id="IPR052168">
    <property type="entry name" value="Cytochrome_b561_oxidase"/>
</dbReference>
<protein>
    <recommendedName>
        <fullName evidence="13">Cytochrome b561 bacterial/Ni-hydrogenase domain-containing protein</fullName>
    </recommendedName>
</protein>
<dbReference type="GO" id="GO:0005886">
    <property type="term" value="C:plasma membrane"/>
    <property type="evidence" value="ECO:0007669"/>
    <property type="project" value="UniProtKB-SubCell"/>
</dbReference>
<comment type="caution">
    <text evidence="14">The sequence shown here is derived from an EMBL/GenBank/DDBJ whole genome shotgun (WGS) entry which is preliminary data.</text>
</comment>
<keyword evidence="9" id="KW-0408">Iron</keyword>
<dbReference type="AlphaFoldDB" id="A0A1J5T408"/>
<feature type="domain" description="Cytochrome b561 bacterial/Ni-hydrogenase" evidence="13">
    <location>
        <begin position="15"/>
        <end position="185"/>
    </location>
</feature>
<name>A0A1J5T408_9ZZZZ</name>
<dbReference type="InterPro" id="IPR011577">
    <property type="entry name" value="Cyt_b561_bac/Ni-Hgenase"/>
</dbReference>
<evidence type="ECO:0000256" key="5">
    <source>
        <dbReference type="ARBA" id="ARBA00022692"/>
    </source>
</evidence>
<comment type="similarity">
    <text evidence="11">Belongs to the cytochrome b561 family.</text>
</comment>
<reference evidence="14" key="1">
    <citation type="submission" date="2016-10" db="EMBL/GenBank/DDBJ databases">
        <title>Sequence of Gallionella enrichment culture.</title>
        <authorList>
            <person name="Poehlein A."/>
            <person name="Muehling M."/>
            <person name="Daniel R."/>
        </authorList>
    </citation>
    <scope>NUCLEOTIDE SEQUENCE</scope>
</reference>
<evidence type="ECO:0000313" key="14">
    <source>
        <dbReference type="EMBL" id="OIR15626.1"/>
    </source>
</evidence>
<comment type="subcellular location">
    <subcellularLocation>
        <location evidence="1">Cell membrane</location>
        <topology evidence="1">Multi-pass membrane protein</topology>
    </subcellularLocation>
</comment>
<keyword evidence="8 12" id="KW-1133">Transmembrane helix</keyword>
<evidence type="ECO:0000256" key="10">
    <source>
        <dbReference type="ARBA" id="ARBA00023136"/>
    </source>
</evidence>
<evidence type="ECO:0000256" key="8">
    <source>
        <dbReference type="ARBA" id="ARBA00022989"/>
    </source>
</evidence>
<dbReference type="Gene3D" id="1.20.950.20">
    <property type="entry name" value="Transmembrane di-heme cytochromes, Chain C"/>
    <property type="match status" value="1"/>
</dbReference>
<evidence type="ECO:0000256" key="2">
    <source>
        <dbReference type="ARBA" id="ARBA00022448"/>
    </source>
</evidence>
<dbReference type="GO" id="GO:0022904">
    <property type="term" value="P:respiratory electron transport chain"/>
    <property type="evidence" value="ECO:0007669"/>
    <property type="project" value="InterPro"/>
</dbReference>
<organism evidence="14">
    <name type="scientific">mine drainage metagenome</name>
    <dbReference type="NCBI Taxonomy" id="410659"/>
    <lineage>
        <taxon>unclassified sequences</taxon>
        <taxon>metagenomes</taxon>
        <taxon>ecological metagenomes</taxon>
    </lineage>
</organism>
<dbReference type="Pfam" id="PF01292">
    <property type="entry name" value="Ni_hydr_CYTB"/>
    <property type="match status" value="1"/>
</dbReference>
<evidence type="ECO:0000259" key="13">
    <source>
        <dbReference type="Pfam" id="PF01292"/>
    </source>
</evidence>
<dbReference type="GO" id="GO:0009055">
    <property type="term" value="F:electron transfer activity"/>
    <property type="evidence" value="ECO:0007669"/>
    <property type="project" value="InterPro"/>
</dbReference>
<evidence type="ECO:0000256" key="12">
    <source>
        <dbReference type="SAM" id="Phobius"/>
    </source>
</evidence>
<keyword evidence="5 12" id="KW-0812">Transmembrane</keyword>
<evidence type="ECO:0000256" key="11">
    <source>
        <dbReference type="ARBA" id="ARBA00037975"/>
    </source>
</evidence>
<evidence type="ECO:0000256" key="4">
    <source>
        <dbReference type="ARBA" id="ARBA00022617"/>
    </source>
</evidence>
<keyword evidence="2" id="KW-0813">Transport</keyword>
<keyword evidence="10 12" id="KW-0472">Membrane</keyword>